<dbReference type="RefSeq" id="WP_111213955.1">
    <property type="nucleotide sequence ID" value="NZ_POTY01000062.1"/>
</dbReference>
<evidence type="ECO:0000313" key="4">
    <source>
        <dbReference type="EMBL" id="PZG19067.1"/>
    </source>
</evidence>
<feature type="domain" description="FIMAH" evidence="3">
    <location>
        <begin position="680"/>
        <end position="759"/>
    </location>
</feature>
<dbReference type="PANTHER" id="PTHR12110:SF53">
    <property type="entry name" value="BLR5974 PROTEIN"/>
    <property type="match status" value="1"/>
</dbReference>
<dbReference type="Pfam" id="PF13306">
    <property type="entry name" value="LRR_5"/>
    <property type="match status" value="1"/>
</dbReference>
<dbReference type="EMBL" id="POTY01000062">
    <property type="protein sequence ID" value="PZG19067.1"/>
    <property type="molecule type" value="Genomic_DNA"/>
</dbReference>
<dbReference type="Pfam" id="PF22888">
    <property type="entry name" value="FIMAH"/>
    <property type="match status" value="1"/>
</dbReference>
<dbReference type="Gene3D" id="3.20.20.150">
    <property type="entry name" value="Divalent-metal-dependent TIM barrel enzymes"/>
    <property type="match status" value="1"/>
</dbReference>
<dbReference type="InterPro" id="IPR013022">
    <property type="entry name" value="Xyl_isomerase-like_TIM-brl"/>
</dbReference>
<accession>A0A2W2FBU1</accession>
<protein>
    <submittedName>
        <fullName evidence="4">Uncharacterized protein</fullName>
    </submittedName>
</protein>
<dbReference type="InterPro" id="IPR032675">
    <property type="entry name" value="LRR_dom_sf"/>
</dbReference>
<sequence>MKRFRRVFTYFAAAGLLSIAVPAIAQAEQIAENGTLTVSVSGAGGGLRAAIDATGVDYADVNGLIIDRGALNSTDSRFINQSLTKLTDLAVVGSADFVDSQVPASAFSGNTSLKHVKLDNTTVIGSRAFYDLATLVTAEMPKVTVLNGLAFNNNVALQSAYLPRLRSIDNRAFYNALSLKSLTLGEEPPQLLGQGNWFLYATGMTIYVPVESAVEAYRTDIFFQQFRIRLIGDDSSSPDDPAAPNTPEICGQYCGRIGGADSVRYRDGEYFRGDYKISLNLYSFNVNINAWLNNRQDTPQLDTLASIRWAAEAGFDAVDVTAYYIPGYSNTEMPTLPDAEIKAYARQIRQLAEQLGIEISGTGYQNNFAHPSADRRALDVERGKYWIDVAAEMGAPVIRVFSGPVPTDINTLGWETVARERVVPALRQLAEYGATKGVQIGLQNHGDMTATAGQTIQILKWIDHDNVGIVNDTGYFRPFRYTTGLDYDWYADIAEVLPYSNNFQVKKRPAGAETDTTTDLNKLFTDVRYSDYRGYIPVELLWVRDEPGYPRDLPGPPYQEISSFLGAVKASLNYTKDLGEISGFTGVTYVDGRLSGTAFTGVADPDAEIRVHNADGEVVGSLRATLDGKKTPEGRYQYSFDGIIGDHDAVRLLGPLGPSINESVYRSVEITRTDDGKGTAAIRQMLDFYVEAGEVGGPLVPQLSNTLDSATHHLAKGSKEQAAKRMQDFIRHLENPAMDGHVTAAARQDLKAAAQALIEAWKK</sequence>
<feature type="signal peptide" evidence="1">
    <location>
        <begin position="1"/>
        <end position="27"/>
    </location>
</feature>
<dbReference type="Pfam" id="PF01261">
    <property type="entry name" value="AP_endonuc_2"/>
    <property type="match status" value="1"/>
</dbReference>
<feature type="domain" description="Xylose isomerase-like TIM barrel" evidence="2">
    <location>
        <begin position="307"/>
        <end position="476"/>
    </location>
</feature>
<dbReference type="PANTHER" id="PTHR12110">
    <property type="entry name" value="HYDROXYPYRUVATE ISOMERASE"/>
    <property type="match status" value="1"/>
</dbReference>
<dbReference type="InterPro" id="IPR054470">
    <property type="entry name" value="FIMAH_dom"/>
</dbReference>
<dbReference type="InterPro" id="IPR036237">
    <property type="entry name" value="Xyl_isomerase-like_sf"/>
</dbReference>
<dbReference type="InterPro" id="IPR050312">
    <property type="entry name" value="IolE/XylAMocC-like"/>
</dbReference>
<dbReference type="AlphaFoldDB" id="A0A2W2FBU1"/>
<dbReference type="Proteomes" id="UP000248924">
    <property type="component" value="Unassembled WGS sequence"/>
</dbReference>
<evidence type="ECO:0000259" key="2">
    <source>
        <dbReference type="Pfam" id="PF01261"/>
    </source>
</evidence>
<keyword evidence="1" id="KW-0732">Signal</keyword>
<gene>
    <name evidence="4" type="ORF">C1I95_12380</name>
</gene>
<reference evidence="4 5" key="1">
    <citation type="submission" date="2018-01" db="EMBL/GenBank/DDBJ databases">
        <title>Draft genome sequence of Jishengella sp. NA12.</title>
        <authorList>
            <person name="Sahin N."/>
            <person name="Ay H."/>
            <person name="Saygin H."/>
        </authorList>
    </citation>
    <scope>NUCLEOTIDE SEQUENCE [LARGE SCALE GENOMIC DNA]</scope>
    <source>
        <strain evidence="4 5">NA12</strain>
    </source>
</reference>
<organism evidence="4 5">
    <name type="scientific">Micromonospora craterilacus</name>
    <dbReference type="NCBI Taxonomy" id="1655439"/>
    <lineage>
        <taxon>Bacteria</taxon>
        <taxon>Bacillati</taxon>
        <taxon>Actinomycetota</taxon>
        <taxon>Actinomycetes</taxon>
        <taxon>Micromonosporales</taxon>
        <taxon>Micromonosporaceae</taxon>
        <taxon>Micromonospora</taxon>
    </lineage>
</organism>
<comment type="caution">
    <text evidence="4">The sequence shown here is derived from an EMBL/GenBank/DDBJ whole genome shotgun (WGS) entry which is preliminary data.</text>
</comment>
<dbReference type="SUPFAM" id="SSF51658">
    <property type="entry name" value="Xylose isomerase-like"/>
    <property type="match status" value="1"/>
</dbReference>
<name>A0A2W2FBU1_9ACTN</name>
<feature type="chain" id="PRO_5016108678" evidence="1">
    <location>
        <begin position="28"/>
        <end position="763"/>
    </location>
</feature>
<dbReference type="InterPro" id="IPR026906">
    <property type="entry name" value="LRR_5"/>
</dbReference>
<dbReference type="Gene3D" id="3.80.10.10">
    <property type="entry name" value="Ribonuclease Inhibitor"/>
    <property type="match status" value="1"/>
</dbReference>
<evidence type="ECO:0000256" key="1">
    <source>
        <dbReference type="SAM" id="SignalP"/>
    </source>
</evidence>
<proteinExistence type="predicted"/>
<evidence type="ECO:0000259" key="3">
    <source>
        <dbReference type="Pfam" id="PF22888"/>
    </source>
</evidence>
<evidence type="ECO:0000313" key="5">
    <source>
        <dbReference type="Proteomes" id="UP000248924"/>
    </source>
</evidence>
<dbReference type="SUPFAM" id="SSF52058">
    <property type="entry name" value="L domain-like"/>
    <property type="match status" value="1"/>
</dbReference>
<dbReference type="OrthoDB" id="9815124at2"/>
<keyword evidence="5" id="KW-1185">Reference proteome</keyword>